<keyword evidence="2" id="KW-1185">Reference proteome</keyword>
<reference evidence="2" key="1">
    <citation type="submission" date="2018-03" db="EMBL/GenBank/DDBJ databases">
        <title>Gramella fulva sp. nov., isolated from a dry surface of tidal flat.</title>
        <authorList>
            <person name="Hwang S.H."/>
            <person name="Hwang W.M."/>
            <person name="Kang K."/>
            <person name="Ahn T.-Y."/>
        </authorList>
    </citation>
    <scope>NUCLEOTIDE SEQUENCE [LARGE SCALE GENOMIC DNA]</scope>
    <source>
        <strain evidence="2">SH35</strain>
    </source>
</reference>
<sequence length="74" mass="9140">MRVQKKRSKEKDAFFKEFFGEMPKTVEKTPRRGDRKNRLSWISRFSPHILRKREEIIERELVKEKRNSLLAQFF</sequence>
<name>A0A2R3Z0M0_9FLAO</name>
<evidence type="ECO:0000313" key="2">
    <source>
        <dbReference type="Proteomes" id="UP000241507"/>
    </source>
</evidence>
<organism evidence="1 2">
    <name type="scientific">Christiangramia fulva</name>
    <dbReference type="NCBI Taxonomy" id="2126553"/>
    <lineage>
        <taxon>Bacteria</taxon>
        <taxon>Pseudomonadati</taxon>
        <taxon>Bacteroidota</taxon>
        <taxon>Flavobacteriia</taxon>
        <taxon>Flavobacteriales</taxon>
        <taxon>Flavobacteriaceae</taxon>
        <taxon>Christiangramia</taxon>
    </lineage>
</organism>
<dbReference type="EMBL" id="CP028136">
    <property type="protein sequence ID" value="AVR43810.1"/>
    <property type="molecule type" value="Genomic_DNA"/>
</dbReference>
<evidence type="ECO:0000313" key="1">
    <source>
        <dbReference type="EMBL" id="AVR43810.1"/>
    </source>
</evidence>
<gene>
    <name evidence="1" type="ORF">C7S20_00160</name>
</gene>
<accession>A0A2R3Z0M0</accession>
<proteinExistence type="predicted"/>
<dbReference type="AlphaFoldDB" id="A0A2R3Z0M0"/>
<dbReference type="Proteomes" id="UP000241507">
    <property type="component" value="Chromosome"/>
</dbReference>
<protein>
    <submittedName>
        <fullName evidence="1">Uncharacterized protein</fullName>
    </submittedName>
</protein>
<dbReference type="KEGG" id="grs:C7S20_00160"/>